<dbReference type="InterPro" id="IPR013740">
    <property type="entry name" value="Redoxin"/>
</dbReference>
<feature type="domain" description="Thioredoxin" evidence="5">
    <location>
        <begin position="59"/>
        <end position="197"/>
    </location>
</feature>
<dbReference type="InterPro" id="IPR050553">
    <property type="entry name" value="Thioredoxin_ResA/DsbE_sf"/>
</dbReference>
<dbReference type="PROSITE" id="PS00194">
    <property type="entry name" value="THIOREDOXIN_1"/>
    <property type="match status" value="1"/>
</dbReference>
<dbReference type="InterPro" id="IPR036249">
    <property type="entry name" value="Thioredoxin-like_sf"/>
</dbReference>
<keyword evidence="3" id="KW-1015">Disulfide bond</keyword>
<dbReference type="SUPFAM" id="SSF52833">
    <property type="entry name" value="Thioredoxin-like"/>
    <property type="match status" value="1"/>
</dbReference>
<dbReference type="GO" id="GO:0017004">
    <property type="term" value="P:cytochrome complex assembly"/>
    <property type="evidence" value="ECO:0007669"/>
    <property type="project" value="UniProtKB-KW"/>
</dbReference>
<reference evidence="6" key="1">
    <citation type="submission" date="2018-05" db="EMBL/GenBank/DDBJ databases">
        <authorList>
            <person name="Lanie J.A."/>
            <person name="Ng W.-L."/>
            <person name="Kazmierczak K.M."/>
            <person name="Andrzejewski T.M."/>
            <person name="Davidsen T.M."/>
            <person name="Wayne K.J."/>
            <person name="Tettelin H."/>
            <person name="Glass J.I."/>
            <person name="Rusch D."/>
            <person name="Podicherti R."/>
            <person name="Tsui H.-C.T."/>
            <person name="Winkler M.E."/>
        </authorList>
    </citation>
    <scope>NUCLEOTIDE SEQUENCE</scope>
</reference>
<dbReference type="PROSITE" id="PS51352">
    <property type="entry name" value="THIOREDOXIN_2"/>
    <property type="match status" value="1"/>
</dbReference>
<evidence type="ECO:0000256" key="2">
    <source>
        <dbReference type="ARBA" id="ARBA00022748"/>
    </source>
</evidence>
<dbReference type="AlphaFoldDB" id="A0A382ML42"/>
<proteinExistence type="predicted"/>
<keyword evidence="4" id="KW-0676">Redox-active center</keyword>
<dbReference type="GO" id="GO:0030313">
    <property type="term" value="C:cell envelope"/>
    <property type="evidence" value="ECO:0007669"/>
    <property type="project" value="UniProtKB-SubCell"/>
</dbReference>
<evidence type="ECO:0000313" key="6">
    <source>
        <dbReference type="EMBL" id="SVC48132.1"/>
    </source>
</evidence>
<accession>A0A382ML42</accession>
<dbReference type="InterPro" id="IPR017937">
    <property type="entry name" value="Thioredoxin_CS"/>
</dbReference>
<dbReference type="CDD" id="cd02966">
    <property type="entry name" value="TlpA_like_family"/>
    <property type="match status" value="1"/>
</dbReference>
<evidence type="ECO:0000256" key="4">
    <source>
        <dbReference type="ARBA" id="ARBA00023284"/>
    </source>
</evidence>
<dbReference type="Gene3D" id="3.40.30.10">
    <property type="entry name" value="Glutaredoxin"/>
    <property type="match status" value="1"/>
</dbReference>
<protein>
    <recommendedName>
        <fullName evidence="5">Thioredoxin domain-containing protein</fullName>
    </recommendedName>
</protein>
<dbReference type="PANTHER" id="PTHR42852">
    <property type="entry name" value="THIOL:DISULFIDE INTERCHANGE PROTEIN DSBE"/>
    <property type="match status" value="1"/>
</dbReference>
<dbReference type="Pfam" id="PF08534">
    <property type="entry name" value="Redoxin"/>
    <property type="match status" value="1"/>
</dbReference>
<organism evidence="6">
    <name type="scientific">marine metagenome</name>
    <dbReference type="NCBI Taxonomy" id="408172"/>
    <lineage>
        <taxon>unclassified sequences</taxon>
        <taxon>metagenomes</taxon>
        <taxon>ecological metagenomes</taxon>
    </lineage>
</organism>
<name>A0A382ML42_9ZZZZ</name>
<comment type="subcellular location">
    <subcellularLocation>
        <location evidence="1">Cell envelope</location>
    </subcellularLocation>
</comment>
<dbReference type="EMBL" id="UINC01093594">
    <property type="protein sequence ID" value="SVC48132.1"/>
    <property type="molecule type" value="Genomic_DNA"/>
</dbReference>
<feature type="non-terminal residue" evidence="6">
    <location>
        <position position="1"/>
    </location>
</feature>
<gene>
    <name evidence="6" type="ORF">METZ01_LOCUS300986</name>
</gene>
<dbReference type="InterPro" id="IPR013766">
    <property type="entry name" value="Thioredoxin_domain"/>
</dbReference>
<sequence length="197" mass="22061">TTEQKAVILKRANAKMCDCGCNLTLAECRNDDTSCRKSLTLVGKLIEEITGKKVAPPKDKALGKGLDMKFTATDGTEVDLAKMKGKVVLIDFWATWCGPCVAEIPNVKKTYEKLHSKGFEIIGISLDSNEDKLTQFIKKKDMPWPQYFDGKGWKNKISTKHGIRSIPAMWLIDKEGNLVDKKARNDLEEKVEKLLAD</sequence>
<evidence type="ECO:0000256" key="1">
    <source>
        <dbReference type="ARBA" id="ARBA00004196"/>
    </source>
</evidence>
<dbReference type="PANTHER" id="PTHR42852:SF6">
    <property type="entry name" value="THIOL:DISULFIDE INTERCHANGE PROTEIN DSBE"/>
    <property type="match status" value="1"/>
</dbReference>
<dbReference type="GO" id="GO:0016491">
    <property type="term" value="F:oxidoreductase activity"/>
    <property type="evidence" value="ECO:0007669"/>
    <property type="project" value="InterPro"/>
</dbReference>
<keyword evidence="2" id="KW-0201">Cytochrome c-type biogenesis</keyword>
<evidence type="ECO:0000256" key="3">
    <source>
        <dbReference type="ARBA" id="ARBA00023157"/>
    </source>
</evidence>
<evidence type="ECO:0000259" key="5">
    <source>
        <dbReference type="PROSITE" id="PS51352"/>
    </source>
</evidence>